<dbReference type="NCBIfam" id="TIGR00745">
    <property type="entry name" value="apbA_panE"/>
    <property type="match status" value="1"/>
</dbReference>
<dbReference type="EMBL" id="JACRTD010000001">
    <property type="protein sequence ID" value="MBC8584316.1"/>
    <property type="molecule type" value="Genomic_DNA"/>
</dbReference>
<evidence type="ECO:0000313" key="15">
    <source>
        <dbReference type="Proteomes" id="UP000623678"/>
    </source>
</evidence>
<evidence type="ECO:0000256" key="1">
    <source>
        <dbReference type="ARBA" id="ARBA00002919"/>
    </source>
</evidence>
<sequence>MKIAVIGAGAMGELYGGYLSQHNQVVLLDTDKAKVDKICTDGICIKQAGAEKLFFPKAYITSCEIMPVDLIILFVKAMFSRDALDSCKNLIGPDTYVMTLQNGCGHEEVLKEFVKQDHIIIGTTQHNASLLQPGMVHHGGTGKTCIGLLTGDKKALRPIAESFTACGFETEISDNIQKLIWRKLFTNVSVSVLTGVLQVRMGFLQDSEHGWFLVRRLLEEAVAVANGDGMGFDQDLIIEEVKTLLTKAPNGYTSIYADLRDGRKTEVDTISGSVVRASKRNGVPAPSHAFIVEMVHALEDKVEIN</sequence>
<dbReference type="Pfam" id="PF08546">
    <property type="entry name" value="ApbA_C"/>
    <property type="match status" value="1"/>
</dbReference>
<comment type="catalytic activity">
    <reaction evidence="10 11">
        <text>(R)-pantoate + NADP(+) = 2-dehydropantoate + NADPH + H(+)</text>
        <dbReference type="Rhea" id="RHEA:16233"/>
        <dbReference type="ChEBI" id="CHEBI:11561"/>
        <dbReference type="ChEBI" id="CHEBI:15378"/>
        <dbReference type="ChEBI" id="CHEBI:15980"/>
        <dbReference type="ChEBI" id="CHEBI:57783"/>
        <dbReference type="ChEBI" id="CHEBI:58349"/>
        <dbReference type="EC" id="1.1.1.169"/>
    </reaction>
</comment>
<dbReference type="RefSeq" id="WP_262394140.1">
    <property type="nucleotide sequence ID" value="NZ_JACRTD010000001.1"/>
</dbReference>
<dbReference type="InterPro" id="IPR013332">
    <property type="entry name" value="KPR_N"/>
</dbReference>
<dbReference type="Gene3D" id="3.40.50.720">
    <property type="entry name" value="NAD(P)-binding Rossmann-like Domain"/>
    <property type="match status" value="1"/>
</dbReference>
<dbReference type="EC" id="1.1.1.169" evidence="4 11"/>
<dbReference type="PANTHER" id="PTHR43765">
    <property type="entry name" value="2-DEHYDROPANTOATE 2-REDUCTASE-RELATED"/>
    <property type="match status" value="1"/>
</dbReference>
<evidence type="ECO:0000256" key="4">
    <source>
        <dbReference type="ARBA" id="ARBA00013014"/>
    </source>
</evidence>
<dbReference type="GO" id="GO:0015940">
    <property type="term" value="P:pantothenate biosynthetic process"/>
    <property type="evidence" value="ECO:0007669"/>
    <property type="project" value="UniProtKB-KW"/>
</dbReference>
<dbReference type="GO" id="GO:0008677">
    <property type="term" value="F:2-dehydropantoate 2-reductase activity"/>
    <property type="evidence" value="ECO:0007669"/>
    <property type="project" value="UniProtKB-EC"/>
</dbReference>
<organism evidence="14 15">
    <name type="scientific">Youxingia wuxianensis</name>
    <dbReference type="NCBI Taxonomy" id="2763678"/>
    <lineage>
        <taxon>Bacteria</taxon>
        <taxon>Bacillati</taxon>
        <taxon>Bacillota</taxon>
        <taxon>Clostridia</taxon>
        <taxon>Eubacteriales</taxon>
        <taxon>Oscillospiraceae</taxon>
        <taxon>Youxingia</taxon>
    </lineage>
</organism>
<accession>A0A926EMB6</accession>
<name>A0A926EMB6_9FIRM</name>
<evidence type="ECO:0000256" key="7">
    <source>
        <dbReference type="ARBA" id="ARBA00022857"/>
    </source>
</evidence>
<evidence type="ECO:0000259" key="13">
    <source>
        <dbReference type="Pfam" id="PF08546"/>
    </source>
</evidence>
<dbReference type="InterPro" id="IPR050838">
    <property type="entry name" value="Ketopantoate_reductase"/>
</dbReference>
<keyword evidence="6 11" id="KW-0566">Pantothenate biosynthesis</keyword>
<evidence type="ECO:0000259" key="12">
    <source>
        <dbReference type="Pfam" id="PF02558"/>
    </source>
</evidence>
<dbReference type="SUPFAM" id="SSF51735">
    <property type="entry name" value="NAD(P)-binding Rossmann-fold domains"/>
    <property type="match status" value="1"/>
</dbReference>
<dbReference type="Pfam" id="PF02558">
    <property type="entry name" value="ApbA"/>
    <property type="match status" value="1"/>
</dbReference>
<comment type="caution">
    <text evidence="14">The sequence shown here is derived from an EMBL/GenBank/DDBJ whole genome shotgun (WGS) entry which is preliminary data.</text>
</comment>
<evidence type="ECO:0000256" key="3">
    <source>
        <dbReference type="ARBA" id="ARBA00007870"/>
    </source>
</evidence>
<gene>
    <name evidence="14" type="ORF">H8705_01805</name>
</gene>
<feature type="domain" description="Ketopantoate reductase C-terminal" evidence="13">
    <location>
        <begin position="175"/>
        <end position="299"/>
    </location>
</feature>
<evidence type="ECO:0000256" key="2">
    <source>
        <dbReference type="ARBA" id="ARBA00004994"/>
    </source>
</evidence>
<evidence type="ECO:0000313" key="14">
    <source>
        <dbReference type="EMBL" id="MBC8584316.1"/>
    </source>
</evidence>
<evidence type="ECO:0000256" key="11">
    <source>
        <dbReference type="RuleBase" id="RU362068"/>
    </source>
</evidence>
<evidence type="ECO:0000256" key="6">
    <source>
        <dbReference type="ARBA" id="ARBA00022655"/>
    </source>
</evidence>
<evidence type="ECO:0000256" key="8">
    <source>
        <dbReference type="ARBA" id="ARBA00023002"/>
    </source>
</evidence>
<keyword evidence="7 11" id="KW-0521">NADP</keyword>
<dbReference type="PANTHER" id="PTHR43765:SF2">
    <property type="entry name" value="2-DEHYDROPANTOATE 2-REDUCTASE"/>
    <property type="match status" value="1"/>
</dbReference>
<dbReference type="SUPFAM" id="SSF48179">
    <property type="entry name" value="6-phosphogluconate dehydrogenase C-terminal domain-like"/>
    <property type="match status" value="1"/>
</dbReference>
<keyword evidence="15" id="KW-1185">Reference proteome</keyword>
<dbReference type="InterPro" id="IPR036291">
    <property type="entry name" value="NAD(P)-bd_dom_sf"/>
</dbReference>
<evidence type="ECO:0000256" key="5">
    <source>
        <dbReference type="ARBA" id="ARBA00019465"/>
    </source>
</evidence>
<dbReference type="Proteomes" id="UP000623678">
    <property type="component" value="Unassembled WGS sequence"/>
</dbReference>
<dbReference type="InterPro" id="IPR008927">
    <property type="entry name" value="6-PGluconate_DH-like_C_sf"/>
</dbReference>
<dbReference type="GO" id="GO:0050661">
    <property type="term" value="F:NADP binding"/>
    <property type="evidence" value="ECO:0007669"/>
    <property type="project" value="TreeGrafter"/>
</dbReference>
<dbReference type="InterPro" id="IPR003710">
    <property type="entry name" value="ApbA"/>
</dbReference>
<proteinExistence type="inferred from homology"/>
<evidence type="ECO:0000256" key="10">
    <source>
        <dbReference type="ARBA" id="ARBA00048793"/>
    </source>
</evidence>
<comment type="function">
    <text evidence="1 11">Catalyzes the NADPH-dependent reduction of ketopantoate into pantoic acid.</text>
</comment>
<dbReference type="InterPro" id="IPR013328">
    <property type="entry name" value="6PGD_dom2"/>
</dbReference>
<dbReference type="Gene3D" id="1.10.1040.10">
    <property type="entry name" value="N-(1-d-carboxylethyl)-l-norvaline Dehydrogenase, domain 2"/>
    <property type="match status" value="1"/>
</dbReference>
<dbReference type="GO" id="GO:0005737">
    <property type="term" value="C:cytoplasm"/>
    <property type="evidence" value="ECO:0007669"/>
    <property type="project" value="TreeGrafter"/>
</dbReference>
<dbReference type="AlphaFoldDB" id="A0A926EMB6"/>
<protein>
    <recommendedName>
        <fullName evidence="5 11">2-dehydropantoate 2-reductase</fullName>
        <ecNumber evidence="4 11">1.1.1.169</ecNumber>
    </recommendedName>
    <alternativeName>
        <fullName evidence="9 11">Ketopantoate reductase</fullName>
    </alternativeName>
</protein>
<comment type="similarity">
    <text evidence="3 11">Belongs to the ketopantoate reductase family.</text>
</comment>
<keyword evidence="8 11" id="KW-0560">Oxidoreductase</keyword>
<feature type="domain" description="Ketopantoate reductase N-terminal" evidence="12">
    <location>
        <begin position="3"/>
        <end position="149"/>
    </location>
</feature>
<reference evidence="14" key="1">
    <citation type="submission" date="2020-08" db="EMBL/GenBank/DDBJ databases">
        <title>Genome public.</title>
        <authorList>
            <person name="Liu C."/>
            <person name="Sun Q."/>
        </authorList>
    </citation>
    <scope>NUCLEOTIDE SEQUENCE</scope>
    <source>
        <strain evidence="14">NSJ-64</strain>
    </source>
</reference>
<dbReference type="InterPro" id="IPR013752">
    <property type="entry name" value="KPA_reductase"/>
</dbReference>
<evidence type="ECO:0000256" key="9">
    <source>
        <dbReference type="ARBA" id="ARBA00032024"/>
    </source>
</evidence>
<comment type="pathway">
    <text evidence="2 11">Cofactor biosynthesis; (R)-pantothenate biosynthesis; (R)-pantoate from 3-methyl-2-oxobutanoate: step 2/2.</text>
</comment>